<evidence type="ECO:0000313" key="10">
    <source>
        <dbReference type="EMBL" id="AHI23407.1"/>
    </source>
</evidence>
<keyword evidence="2" id="KW-0902">Two-component regulatory system</keyword>
<dbReference type="Pfam" id="PF00072">
    <property type="entry name" value="Response_reg"/>
    <property type="match status" value="1"/>
</dbReference>
<feature type="DNA-binding region" description="OmpR/PhoB-type" evidence="7">
    <location>
        <begin position="123"/>
        <end position="216"/>
    </location>
</feature>
<dbReference type="RefSeq" id="WP_025253408.1">
    <property type="nucleotide sequence ID" value="NZ_CP004353.1"/>
</dbReference>
<protein>
    <submittedName>
        <fullName evidence="10">Response regulator consisting of a CheY-like receiver domain and a winged-helix DNA-binding domain protein</fullName>
    </submittedName>
</protein>
<dbReference type="AlphaFoldDB" id="W5Y2J4"/>
<feature type="domain" description="OmpR/PhoB-type" evidence="9">
    <location>
        <begin position="123"/>
        <end position="216"/>
    </location>
</feature>
<dbReference type="GO" id="GO:0005829">
    <property type="term" value="C:cytosol"/>
    <property type="evidence" value="ECO:0007669"/>
    <property type="project" value="TreeGrafter"/>
</dbReference>
<sequence length="218" mass="24595">MDPLLYLEDDLRLGEVTRDILSMHWDVTWVVSLAQAKPQLEKNMFAVCIFDRMLPDGDATELIAWMRARRDATPVLLLTALGQVSDRVSGLDSGANDYLVKPFDFEELEARLRALTRDYSGKDQGIEIGSWVLYPDHSCLESPYTGRIMLTAKENALMTVLAREPNRVFSREQLLGAVFDHGDSLSTVDTYVHYVRRKADRDLIQTVRGAGYQLGTPA</sequence>
<keyword evidence="11" id="KW-1185">Reference proteome</keyword>
<dbReference type="InterPro" id="IPR016032">
    <property type="entry name" value="Sig_transdc_resp-reg_C-effctor"/>
</dbReference>
<dbReference type="SMART" id="SM00862">
    <property type="entry name" value="Trans_reg_C"/>
    <property type="match status" value="1"/>
</dbReference>
<evidence type="ECO:0000313" key="11">
    <source>
        <dbReference type="Proteomes" id="UP000019222"/>
    </source>
</evidence>
<dbReference type="Proteomes" id="UP000019222">
    <property type="component" value="Chromosome"/>
</dbReference>
<dbReference type="PROSITE" id="PS50110">
    <property type="entry name" value="RESPONSE_REGULATORY"/>
    <property type="match status" value="1"/>
</dbReference>
<dbReference type="PROSITE" id="PS51755">
    <property type="entry name" value="OMPR_PHOB"/>
    <property type="match status" value="1"/>
</dbReference>
<evidence type="ECO:0000256" key="6">
    <source>
        <dbReference type="PROSITE-ProRule" id="PRU00169"/>
    </source>
</evidence>
<evidence type="ECO:0000256" key="2">
    <source>
        <dbReference type="ARBA" id="ARBA00023012"/>
    </source>
</evidence>
<evidence type="ECO:0000256" key="3">
    <source>
        <dbReference type="ARBA" id="ARBA00023015"/>
    </source>
</evidence>
<organism evidence="10 11">
    <name type="scientific">Corynebacterium vitaeruminis DSM 20294</name>
    <dbReference type="NCBI Taxonomy" id="1224164"/>
    <lineage>
        <taxon>Bacteria</taxon>
        <taxon>Bacillati</taxon>
        <taxon>Actinomycetota</taxon>
        <taxon>Actinomycetes</taxon>
        <taxon>Mycobacteriales</taxon>
        <taxon>Corynebacteriaceae</taxon>
        <taxon>Corynebacterium</taxon>
    </lineage>
</organism>
<evidence type="ECO:0000259" key="8">
    <source>
        <dbReference type="PROSITE" id="PS50110"/>
    </source>
</evidence>
<dbReference type="SMART" id="SM00448">
    <property type="entry name" value="REC"/>
    <property type="match status" value="1"/>
</dbReference>
<dbReference type="Gene3D" id="6.10.250.690">
    <property type="match status" value="1"/>
</dbReference>
<dbReference type="HOGENOM" id="CLU_000445_30_1_11"/>
<dbReference type="GO" id="GO:0032993">
    <property type="term" value="C:protein-DNA complex"/>
    <property type="evidence" value="ECO:0007669"/>
    <property type="project" value="TreeGrafter"/>
</dbReference>
<dbReference type="Gene3D" id="1.10.10.10">
    <property type="entry name" value="Winged helix-like DNA-binding domain superfamily/Winged helix DNA-binding domain"/>
    <property type="match status" value="1"/>
</dbReference>
<keyword evidence="5" id="KW-0804">Transcription</keyword>
<evidence type="ECO:0000256" key="1">
    <source>
        <dbReference type="ARBA" id="ARBA00022553"/>
    </source>
</evidence>
<evidence type="ECO:0000256" key="5">
    <source>
        <dbReference type="ARBA" id="ARBA00023163"/>
    </source>
</evidence>
<evidence type="ECO:0000256" key="7">
    <source>
        <dbReference type="PROSITE-ProRule" id="PRU01091"/>
    </source>
</evidence>
<dbReference type="PATRIC" id="fig|1224164.3.peg.2042"/>
<dbReference type="GO" id="GO:0006355">
    <property type="term" value="P:regulation of DNA-templated transcription"/>
    <property type="evidence" value="ECO:0007669"/>
    <property type="project" value="InterPro"/>
</dbReference>
<dbReference type="InterPro" id="IPR011006">
    <property type="entry name" value="CheY-like_superfamily"/>
</dbReference>
<dbReference type="PANTHER" id="PTHR48111:SF1">
    <property type="entry name" value="TWO-COMPONENT RESPONSE REGULATOR ORR33"/>
    <property type="match status" value="1"/>
</dbReference>
<dbReference type="SUPFAM" id="SSF46894">
    <property type="entry name" value="C-terminal effector domain of the bipartite response regulators"/>
    <property type="match status" value="1"/>
</dbReference>
<keyword evidence="1 6" id="KW-0597">Phosphoprotein</keyword>
<reference evidence="10 11" key="1">
    <citation type="submission" date="2013-02" db="EMBL/GenBank/DDBJ databases">
        <title>The complete genome sequence of Corynebacterium vitaeruminis DSM 20294.</title>
        <authorList>
            <person name="Ruckert C."/>
            <person name="Albersmeier A."/>
            <person name="Kalinowski J."/>
        </authorList>
    </citation>
    <scope>NUCLEOTIDE SEQUENCE [LARGE SCALE GENOMIC DNA]</scope>
    <source>
        <strain evidence="11">ATCC 10234</strain>
    </source>
</reference>
<proteinExistence type="predicted"/>
<keyword evidence="4 7" id="KW-0238">DNA-binding</keyword>
<feature type="modified residue" description="4-aspartylphosphate" evidence="6">
    <location>
        <position position="51"/>
    </location>
</feature>
<dbReference type="Pfam" id="PF00486">
    <property type="entry name" value="Trans_reg_C"/>
    <property type="match status" value="1"/>
</dbReference>
<dbReference type="GO" id="GO:0000156">
    <property type="term" value="F:phosphorelay response regulator activity"/>
    <property type="evidence" value="ECO:0007669"/>
    <property type="project" value="TreeGrafter"/>
</dbReference>
<dbReference type="InterPro" id="IPR036388">
    <property type="entry name" value="WH-like_DNA-bd_sf"/>
</dbReference>
<dbReference type="GO" id="GO:0000976">
    <property type="term" value="F:transcription cis-regulatory region binding"/>
    <property type="evidence" value="ECO:0007669"/>
    <property type="project" value="TreeGrafter"/>
</dbReference>
<dbReference type="PANTHER" id="PTHR48111">
    <property type="entry name" value="REGULATOR OF RPOS"/>
    <property type="match status" value="1"/>
</dbReference>
<dbReference type="eggNOG" id="COG0745">
    <property type="taxonomic scope" value="Bacteria"/>
</dbReference>
<dbReference type="KEGG" id="cvt:B843_10110"/>
<evidence type="ECO:0000259" key="9">
    <source>
        <dbReference type="PROSITE" id="PS51755"/>
    </source>
</evidence>
<dbReference type="SUPFAM" id="SSF52172">
    <property type="entry name" value="CheY-like"/>
    <property type="match status" value="1"/>
</dbReference>
<gene>
    <name evidence="10" type="ORF">B843_10110</name>
</gene>
<name>W5Y2J4_9CORY</name>
<dbReference type="CDD" id="cd00383">
    <property type="entry name" value="trans_reg_C"/>
    <property type="match status" value="1"/>
</dbReference>
<dbReference type="InterPro" id="IPR039420">
    <property type="entry name" value="WalR-like"/>
</dbReference>
<dbReference type="EMBL" id="CP004353">
    <property type="protein sequence ID" value="AHI23407.1"/>
    <property type="molecule type" value="Genomic_DNA"/>
</dbReference>
<dbReference type="InterPro" id="IPR001867">
    <property type="entry name" value="OmpR/PhoB-type_DNA-bd"/>
</dbReference>
<dbReference type="InterPro" id="IPR001789">
    <property type="entry name" value="Sig_transdc_resp-reg_receiver"/>
</dbReference>
<feature type="domain" description="Response regulatory" evidence="8">
    <location>
        <begin position="3"/>
        <end position="116"/>
    </location>
</feature>
<evidence type="ECO:0000256" key="4">
    <source>
        <dbReference type="ARBA" id="ARBA00023125"/>
    </source>
</evidence>
<dbReference type="Gene3D" id="3.40.50.2300">
    <property type="match status" value="1"/>
</dbReference>
<keyword evidence="3" id="KW-0805">Transcription regulation</keyword>
<dbReference type="STRING" id="1224164.B843_10110"/>
<accession>W5Y2J4</accession>